<evidence type="ECO:0000313" key="2">
    <source>
        <dbReference type="EMBL" id="KAF5316049.1"/>
    </source>
</evidence>
<evidence type="ECO:0000313" key="3">
    <source>
        <dbReference type="Proteomes" id="UP000567179"/>
    </source>
</evidence>
<keyword evidence="1" id="KW-0732">Signal</keyword>
<dbReference type="Proteomes" id="UP000567179">
    <property type="component" value="Unassembled WGS sequence"/>
</dbReference>
<sequence length="50" mass="5413">MFVKAWFTALLALAVMQGVTALSVPRANDLTLRETIEQRGDCGPNPHAVC</sequence>
<name>A0A8H5EXI4_9AGAR</name>
<comment type="caution">
    <text evidence="2">The sequence shown here is derived from an EMBL/GenBank/DDBJ whole genome shotgun (WGS) entry which is preliminary data.</text>
</comment>
<keyword evidence="3" id="KW-1185">Reference proteome</keyword>
<accession>A0A8H5EXI4</accession>
<dbReference type="EMBL" id="JAACJJ010000042">
    <property type="protein sequence ID" value="KAF5316049.1"/>
    <property type="molecule type" value="Genomic_DNA"/>
</dbReference>
<gene>
    <name evidence="2" type="ORF">D9619_006904</name>
</gene>
<organism evidence="2 3">
    <name type="scientific">Psilocybe cf. subviscida</name>
    <dbReference type="NCBI Taxonomy" id="2480587"/>
    <lineage>
        <taxon>Eukaryota</taxon>
        <taxon>Fungi</taxon>
        <taxon>Dikarya</taxon>
        <taxon>Basidiomycota</taxon>
        <taxon>Agaricomycotina</taxon>
        <taxon>Agaricomycetes</taxon>
        <taxon>Agaricomycetidae</taxon>
        <taxon>Agaricales</taxon>
        <taxon>Agaricineae</taxon>
        <taxon>Strophariaceae</taxon>
        <taxon>Psilocybe</taxon>
    </lineage>
</organism>
<feature type="signal peptide" evidence="1">
    <location>
        <begin position="1"/>
        <end position="21"/>
    </location>
</feature>
<reference evidence="2 3" key="1">
    <citation type="journal article" date="2020" name="ISME J.">
        <title>Uncovering the hidden diversity of litter-decomposition mechanisms in mushroom-forming fungi.</title>
        <authorList>
            <person name="Floudas D."/>
            <person name="Bentzer J."/>
            <person name="Ahren D."/>
            <person name="Johansson T."/>
            <person name="Persson P."/>
            <person name="Tunlid A."/>
        </authorList>
    </citation>
    <scope>NUCLEOTIDE SEQUENCE [LARGE SCALE GENOMIC DNA]</scope>
    <source>
        <strain evidence="2 3">CBS 101986</strain>
    </source>
</reference>
<feature type="chain" id="PRO_5034432231" evidence="1">
    <location>
        <begin position="22"/>
        <end position="50"/>
    </location>
</feature>
<proteinExistence type="predicted"/>
<evidence type="ECO:0000256" key="1">
    <source>
        <dbReference type="SAM" id="SignalP"/>
    </source>
</evidence>
<dbReference type="AlphaFoldDB" id="A0A8H5EXI4"/>
<protein>
    <submittedName>
        <fullName evidence="2">Uncharacterized protein</fullName>
    </submittedName>
</protein>